<dbReference type="Pfam" id="PF00050">
    <property type="entry name" value="Kazal_1"/>
    <property type="match status" value="1"/>
</dbReference>
<gene>
    <name evidence="3" type="ORF">Q0590_12630</name>
</gene>
<dbReference type="SMART" id="SM00280">
    <property type="entry name" value="KAZAL"/>
    <property type="match status" value="1"/>
</dbReference>
<evidence type="ECO:0000313" key="4">
    <source>
        <dbReference type="Proteomes" id="UP001168528"/>
    </source>
</evidence>
<feature type="domain" description="Kazal-like" evidence="2">
    <location>
        <begin position="20"/>
        <end position="74"/>
    </location>
</feature>
<evidence type="ECO:0000313" key="3">
    <source>
        <dbReference type="EMBL" id="MDO1447106.1"/>
    </source>
</evidence>
<accession>A0ABT8R4S7</accession>
<keyword evidence="1" id="KW-0732">Signal</keyword>
<feature type="chain" id="PRO_5047492809" evidence="1">
    <location>
        <begin position="25"/>
        <end position="77"/>
    </location>
</feature>
<name>A0ABT8R4S7_9BACT</name>
<feature type="signal peptide" evidence="1">
    <location>
        <begin position="1"/>
        <end position="24"/>
    </location>
</feature>
<evidence type="ECO:0000259" key="2">
    <source>
        <dbReference type="PROSITE" id="PS51465"/>
    </source>
</evidence>
<dbReference type="Proteomes" id="UP001168528">
    <property type="component" value="Unassembled WGS sequence"/>
</dbReference>
<dbReference type="RefSeq" id="WP_302037910.1">
    <property type="nucleotide sequence ID" value="NZ_JAUKPO010000006.1"/>
</dbReference>
<organism evidence="3 4">
    <name type="scientific">Rhodocytophaga aerolata</name>
    <dbReference type="NCBI Taxonomy" id="455078"/>
    <lineage>
        <taxon>Bacteria</taxon>
        <taxon>Pseudomonadati</taxon>
        <taxon>Bacteroidota</taxon>
        <taxon>Cytophagia</taxon>
        <taxon>Cytophagales</taxon>
        <taxon>Rhodocytophagaceae</taxon>
        <taxon>Rhodocytophaga</taxon>
    </lineage>
</organism>
<dbReference type="InterPro" id="IPR036058">
    <property type="entry name" value="Kazal_dom_sf"/>
</dbReference>
<dbReference type="Gene3D" id="3.30.60.30">
    <property type="match status" value="1"/>
</dbReference>
<dbReference type="EMBL" id="JAUKPO010000006">
    <property type="protein sequence ID" value="MDO1447106.1"/>
    <property type="molecule type" value="Genomic_DNA"/>
</dbReference>
<evidence type="ECO:0000256" key="1">
    <source>
        <dbReference type="SAM" id="SignalP"/>
    </source>
</evidence>
<protein>
    <submittedName>
        <fullName evidence="3">Kazal domain protein</fullName>
    </submittedName>
</protein>
<sequence length="77" mass="8325">MKNICTSIVCILICLSCQRPSAGADCIDQSKVNPDTMCIQVYKPVCGCDNKTYGNECEAQRSGVTSWKEGECPGSQN</sequence>
<proteinExistence type="predicted"/>
<keyword evidence="4" id="KW-1185">Reference proteome</keyword>
<dbReference type="SUPFAM" id="SSF100895">
    <property type="entry name" value="Kazal-type serine protease inhibitors"/>
    <property type="match status" value="1"/>
</dbReference>
<reference evidence="3" key="1">
    <citation type="submission" date="2023-07" db="EMBL/GenBank/DDBJ databases">
        <title>The genome sequence of Rhodocytophaga aerolata KACC 12507.</title>
        <authorList>
            <person name="Zhang X."/>
        </authorList>
    </citation>
    <scope>NUCLEOTIDE SEQUENCE</scope>
    <source>
        <strain evidence="3">KACC 12507</strain>
    </source>
</reference>
<dbReference type="CDD" id="cd00104">
    <property type="entry name" value="KAZAL_FS"/>
    <property type="match status" value="1"/>
</dbReference>
<dbReference type="InterPro" id="IPR002350">
    <property type="entry name" value="Kazal_dom"/>
</dbReference>
<comment type="caution">
    <text evidence="3">The sequence shown here is derived from an EMBL/GenBank/DDBJ whole genome shotgun (WGS) entry which is preliminary data.</text>
</comment>
<dbReference type="PROSITE" id="PS51465">
    <property type="entry name" value="KAZAL_2"/>
    <property type="match status" value="1"/>
</dbReference>